<dbReference type="AlphaFoldDB" id="R7QTB6"/>
<accession>R7QTB6</accession>
<feature type="region of interest" description="Disordered" evidence="1">
    <location>
        <begin position="1"/>
        <end position="35"/>
    </location>
</feature>
<dbReference type="GeneID" id="17319392"/>
<sequence length="323" mass="35850">MPNGDAFGPALAHKPHPVPSPRIRSPHPGCQAGARHPVGCRRVRARREDSSGRQCAGKSYPRNLPVDSKLIINILSSYASSFTEPDISKLEIASMTGLMDEPAKTAVIVYAWFLASLDIRNGWLRKMLNSDLGRRERPRTAPPSQKPRGGGRLGRLSEEPHTIFSNPFINRIGHLVWYTVRQAIRGEIIGGPACSYARGNNVRMQCSKDLAKSVRIHHSQICNLERLDFRLWESWSHSVRASGPYASLGCHALSARRVKFDEPVRLEDALAVGFRVVDDTLVSPNGKELVVSRRKDGFYSARSPILLSTEAGPVKWRAGMLFT</sequence>
<evidence type="ECO:0000313" key="3">
    <source>
        <dbReference type="Proteomes" id="UP000012073"/>
    </source>
</evidence>
<reference evidence="3" key="1">
    <citation type="journal article" date="2013" name="Proc. Natl. Acad. Sci. U.S.A.">
        <title>Genome structure and metabolic features in the red seaweed Chondrus crispus shed light on evolution of the Archaeplastida.</title>
        <authorList>
            <person name="Collen J."/>
            <person name="Porcel B."/>
            <person name="Carre W."/>
            <person name="Ball S.G."/>
            <person name="Chaparro C."/>
            <person name="Tonon T."/>
            <person name="Barbeyron T."/>
            <person name="Michel G."/>
            <person name="Noel B."/>
            <person name="Valentin K."/>
            <person name="Elias M."/>
            <person name="Artiguenave F."/>
            <person name="Arun A."/>
            <person name="Aury J.M."/>
            <person name="Barbosa-Neto J.F."/>
            <person name="Bothwell J.H."/>
            <person name="Bouget F.Y."/>
            <person name="Brillet L."/>
            <person name="Cabello-Hurtado F."/>
            <person name="Capella-Gutierrez S."/>
            <person name="Charrier B."/>
            <person name="Cladiere L."/>
            <person name="Cock J.M."/>
            <person name="Coelho S.M."/>
            <person name="Colleoni C."/>
            <person name="Czjzek M."/>
            <person name="Da Silva C."/>
            <person name="Delage L."/>
            <person name="Denoeud F."/>
            <person name="Deschamps P."/>
            <person name="Dittami S.M."/>
            <person name="Gabaldon T."/>
            <person name="Gachon C.M."/>
            <person name="Groisillier A."/>
            <person name="Herve C."/>
            <person name="Jabbari K."/>
            <person name="Katinka M."/>
            <person name="Kloareg B."/>
            <person name="Kowalczyk N."/>
            <person name="Labadie K."/>
            <person name="Leblanc C."/>
            <person name="Lopez P.J."/>
            <person name="McLachlan D.H."/>
            <person name="Meslet-Cladiere L."/>
            <person name="Moustafa A."/>
            <person name="Nehr Z."/>
            <person name="Nyvall Collen P."/>
            <person name="Panaud O."/>
            <person name="Partensky F."/>
            <person name="Poulain J."/>
            <person name="Rensing S.A."/>
            <person name="Rousvoal S."/>
            <person name="Samson G."/>
            <person name="Symeonidi A."/>
            <person name="Weissenbach J."/>
            <person name="Zambounis A."/>
            <person name="Wincker P."/>
            <person name="Boyen C."/>
        </authorList>
    </citation>
    <scope>NUCLEOTIDE SEQUENCE [LARGE SCALE GENOMIC DNA]</scope>
    <source>
        <strain evidence="3">cv. Stackhouse</strain>
    </source>
</reference>
<proteinExistence type="predicted"/>
<feature type="region of interest" description="Disordered" evidence="1">
    <location>
        <begin position="133"/>
        <end position="158"/>
    </location>
</feature>
<dbReference type="Proteomes" id="UP000012073">
    <property type="component" value="Unassembled WGS sequence"/>
</dbReference>
<evidence type="ECO:0000313" key="2">
    <source>
        <dbReference type="EMBL" id="CDF41369.1"/>
    </source>
</evidence>
<dbReference type="Gramene" id="CDF41369">
    <property type="protein sequence ID" value="CDF41369"/>
    <property type="gene ID" value="CHC_T00007814001"/>
</dbReference>
<protein>
    <submittedName>
        <fullName evidence="2">Uncharacterized protein</fullName>
    </submittedName>
</protein>
<dbReference type="KEGG" id="ccp:CHC_T00007814001"/>
<name>R7QTB6_CHOCR</name>
<dbReference type="RefSeq" id="XP_005711663.1">
    <property type="nucleotide sequence ID" value="XM_005711606.1"/>
</dbReference>
<gene>
    <name evidence="2" type="ORF">CHC_T00007814001</name>
</gene>
<organism evidence="2 3">
    <name type="scientific">Chondrus crispus</name>
    <name type="common">Carrageen Irish moss</name>
    <name type="synonym">Polymorpha crispa</name>
    <dbReference type="NCBI Taxonomy" id="2769"/>
    <lineage>
        <taxon>Eukaryota</taxon>
        <taxon>Rhodophyta</taxon>
        <taxon>Florideophyceae</taxon>
        <taxon>Rhodymeniophycidae</taxon>
        <taxon>Gigartinales</taxon>
        <taxon>Gigartinaceae</taxon>
        <taxon>Chondrus</taxon>
    </lineage>
</organism>
<dbReference type="OrthoDB" id="10339202at2759"/>
<keyword evidence="3" id="KW-1185">Reference proteome</keyword>
<dbReference type="EMBL" id="HG002363">
    <property type="protein sequence ID" value="CDF41369.1"/>
    <property type="molecule type" value="Genomic_DNA"/>
</dbReference>
<evidence type="ECO:0000256" key="1">
    <source>
        <dbReference type="SAM" id="MobiDB-lite"/>
    </source>
</evidence>